<gene>
    <name evidence="1" type="ORF">SAMN06296416_10376</name>
</gene>
<sequence>MIGQMLGGPNYTTDPCPEIRENLAGLMTDGSEAGRRALQQQLDLDRRYCRR</sequence>
<dbReference type="Proteomes" id="UP000219374">
    <property type="component" value="Unassembled WGS sequence"/>
</dbReference>
<dbReference type="EMBL" id="OCND01000003">
    <property type="protein sequence ID" value="SOD54078.1"/>
    <property type="molecule type" value="Genomic_DNA"/>
</dbReference>
<organism evidence="1 2">
    <name type="scientific">Pseudoxanthomonas wuyuanensis</name>
    <dbReference type="NCBI Taxonomy" id="1073196"/>
    <lineage>
        <taxon>Bacteria</taxon>
        <taxon>Pseudomonadati</taxon>
        <taxon>Pseudomonadota</taxon>
        <taxon>Gammaproteobacteria</taxon>
        <taxon>Lysobacterales</taxon>
        <taxon>Lysobacteraceae</taxon>
        <taxon>Pseudoxanthomonas</taxon>
    </lineage>
</organism>
<name>A0A286D5Z5_9GAMM</name>
<evidence type="ECO:0000313" key="2">
    <source>
        <dbReference type="Proteomes" id="UP000219374"/>
    </source>
</evidence>
<keyword evidence="2" id="KW-1185">Reference proteome</keyword>
<reference evidence="1 2" key="1">
    <citation type="submission" date="2017-09" db="EMBL/GenBank/DDBJ databases">
        <authorList>
            <person name="Ehlers B."/>
            <person name="Leendertz F.H."/>
        </authorList>
    </citation>
    <scope>NUCLEOTIDE SEQUENCE [LARGE SCALE GENOMIC DNA]</scope>
    <source>
        <strain evidence="1 2">CGMCC 1.10978</strain>
    </source>
</reference>
<evidence type="ECO:0000313" key="1">
    <source>
        <dbReference type="EMBL" id="SOD54078.1"/>
    </source>
</evidence>
<accession>A0A286D5Z5</accession>
<dbReference type="AlphaFoldDB" id="A0A286D5Z5"/>
<proteinExistence type="predicted"/>
<protein>
    <submittedName>
        <fullName evidence="1">Uncharacterized protein</fullName>
    </submittedName>
</protein>
<dbReference type="RefSeq" id="WP_162125749.1">
    <property type="nucleotide sequence ID" value="NZ_OCND01000003.1"/>
</dbReference>